<evidence type="ECO:0000313" key="3">
    <source>
        <dbReference type="Proteomes" id="UP001292094"/>
    </source>
</evidence>
<feature type="region of interest" description="Disordered" evidence="1">
    <location>
        <begin position="132"/>
        <end position="180"/>
    </location>
</feature>
<dbReference type="EMBL" id="JAWZYT010000904">
    <property type="protein sequence ID" value="KAK4317668.1"/>
    <property type="molecule type" value="Genomic_DNA"/>
</dbReference>
<protein>
    <submittedName>
        <fullName evidence="2">Uncharacterized protein</fullName>
    </submittedName>
</protein>
<organism evidence="2 3">
    <name type="scientific">Petrolisthes manimaculis</name>
    <dbReference type="NCBI Taxonomy" id="1843537"/>
    <lineage>
        <taxon>Eukaryota</taxon>
        <taxon>Metazoa</taxon>
        <taxon>Ecdysozoa</taxon>
        <taxon>Arthropoda</taxon>
        <taxon>Crustacea</taxon>
        <taxon>Multicrustacea</taxon>
        <taxon>Malacostraca</taxon>
        <taxon>Eumalacostraca</taxon>
        <taxon>Eucarida</taxon>
        <taxon>Decapoda</taxon>
        <taxon>Pleocyemata</taxon>
        <taxon>Anomura</taxon>
        <taxon>Galatheoidea</taxon>
        <taxon>Porcellanidae</taxon>
        <taxon>Petrolisthes</taxon>
    </lineage>
</organism>
<dbReference type="AlphaFoldDB" id="A0AAE1Q0E5"/>
<evidence type="ECO:0000256" key="1">
    <source>
        <dbReference type="SAM" id="MobiDB-lite"/>
    </source>
</evidence>
<feature type="region of interest" description="Disordered" evidence="1">
    <location>
        <begin position="1"/>
        <end position="20"/>
    </location>
</feature>
<feature type="compositionally biased region" description="Polar residues" evidence="1">
    <location>
        <begin position="1"/>
        <end position="11"/>
    </location>
</feature>
<proteinExistence type="predicted"/>
<keyword evidence="3" id="KW-1185">Reference proteome</keyword>
<dbReference type="Proteomes" id="UP001292094">
    <property type="component" value="Unassembled WGS sequence"/>
</dbReference>
<gene>
    <name evidence="2" type="ORF">Pmani_011263</name>
</gene>
<sequence>MPYKNNHQSSCPLYPDQDDQDDQDAITQIKRVLEQQEEQMVHAVREILKRDEMKRGVTKTGSKQVRVQARNGPVIFNIQNVVNVNMMEGDAPQVSSPNSPTRVTTNPFVCTRRTRRDSRIGSFVTIQSIPKPKEETTSCDETSCVPTPPEPTPETTSCDKTSCVTEPTPEPTPETSCDKTSCVTTSVEPTPIEPTPKTSCDETTCITPPLETSCDITSCDKLETTIETSCNDTTCIPTPESLSTSCDETSCLPTPPEPTPDSRTTSCDETSCLPTVETLKPTLKLTETTCVVKPCQPIHQRIISRTTVKSVIMTPKKKNVTSWSMVYTKQQKHKCVVRVKLTVNLRQK</sequence>
<evidence type="ECO:0000313" key="2">
    <source>
        <dbReference type="EMBL" id="KAK4317668.1"/>
    </source>
</evidence>
<accession>A0AAE1Q0E5</accession>
<name>A0AAE1Q0E5_9EUCA</name>
<comment type="caution">
    <text evidence="2">The sequence shown here is derived from an EMBL/GenBank/DDBJ whole genome shotgun (WGS) entry which is preliminary data.</text>
</comment>
<reference evidence="2" key="1">
    <citation type="submission" date="2023-11" db="EMBL/GenBank/DDBJ databases">
        <title>Genome assemblies of two species of porcelain crab, Petrolisthes cinctipes and Petrolisthes manimaculis (Anomura: Porcellanidae).</title>
        <authorList>
            <person name="Angst P."/>
        </authorList>
    </citation>
    <scope>NUCLEOTIDE SEQUENCE</scope>
    <source>
        <strain evidence="2">PB745_02</strain>
        <tissue evidence="2">Gill</tissue>
    </source>
</reference>